<name>A0A0J6STE4_9HYPH</name>
<sequence length="84" mass="9160">MNFIVNRELTATGPTWKLVNFTGPGSLVSASDKTNDKVTFAFTKGPYAGKGISENLKTQAQIFISDVRQNQIANSLGLISLRDR</sequence>
<dbReference type="AlphaFoldDB" id="A0A0J6STE4"/>
<gene>
    <name evidence="1" type="ORF">VQ03_20520</name>
</gene>
<dbReference type="Proteomes" id="UP000036449">
    <property type="component" value="Unassembled WGS sequence"/>
</dbReference>
<comment type="caution">
    <text evidence="1">The sequence shown here is derived from an EMBL/GenBank/DDBJ whole genome shotgun (WGS) entry which is preliminary data.</text>
</comment>
<organism evidence="1 2">
    <name type="scientific">Methylobacterium tarhaniae</name>
    <dbReference type="NCBI Taxonomy" id="1187852"/>
    <lineage>
        <taxon>Bacteria</taxon>
        <taxon>Pseudomonadati</taxon>
        <taxon>Pseudomonadota</taxon>
        <taxon>Alphaproteobacteria</taxon>
        <taxon>Hyphomicrobiales</taxon>
        <taxon>Methylobacteriaceae</taxon>
        <taxon>Methylobacterium</taxon>
    </lineage>
</organism>
<proteinExistence type="predicted"/>
<reference evidence="1 2" key="1">
    <citation type="submission" date="2015-03" db="EMBL/GenBank/DDBJ databases">
        <title>Genome sequencing of Methylobacterium tarhaniae DSM 25844.</title>
        <authorList>
            <person name="Chaudhry V."/>
            <person name="Patil P.B."/>
        </authorList>
    </citation>
    <scope>NUCLEOTIDE SEQUENCE [LARGE SCALE GENOMIC DNA]</scope>
    <source>
        <strain evidence="1 2">DSM 25844</strain>
    </source>
</reference>
<keyword evidence="2" id="KW-1185">Reference proteome</keyword>
<accession>A0A0J6STE4</accession>
<evidence type="ECO:0000313" key="1">
    <source>
        <dbReference type="EMBL" id="KMO36638.1"/>
    </source>
</evidence>
<evidence type="ECO:0000313" key="2">
    <source>
        <dbReference type="Proteomes" id="UP000036449"/>
    </source>
</evidence>
<dbReference type="EMBL" id="LABZ01000146">
    <property type="protein sequence ID" value="KMO36638.1"/>
    <property type="molecule type" value="Genomic_DNA"/>
</dbReference>
<protein>
    <submittedName>
        <fullName evidence="1">Uncharacterized protein</fullName>
    </submittedName>
</protein>
<dbReference type="PATRIC" id="fig|1187852.3.peg.1549"/>